<dbReference type="Gene3D" id="2.40.128.270">
    <property type="match status" value="1"/>
</dbReference>
<accession>A0A157QMA4</accession>
<proteinExistence type="predicted"/>
<evidence type="ECO:0000313" key="2">
    <source>
        <dbReference type="EMBL" id="SAI69394.1"/>
    </source>
</evidence>
<dbReference type="InterPro" id="IPR053147">
    <property type="entry name" value="Hsp_HslJ-like"/>
</dbReference>
<dbReference type="InterPro" id="IPR038670">
    <property type="entry name" value="HslJ-like_sf"/>
</dbReference>
<dbReference type="OrthoDB" id="423130at2"/>
<dbReference type="AlphaFoldDB" id="A0A157QMA4"/>
<keyword evidence="3" id="KW-1185">Reference proteome</keyword>
<dbReference type="InterPro" id="IPR005184">
    <property type="entry name" value="DUF306_Meta_HslJ"/>
</dbReference>
<dbReference type="RefSeq" id="WP_025513125.1">
    <property type="nucleotide sequence ID" value="NZ_CP016340.1"/>
</dbReference>
<gene>
    <name evidence="2" type="ORF">SAMEA3906487_01772</name>
</gene>
<dbReference type="Pfam" id="PF03724">
    <property type="entry name" value="META"/>
    <property type="match status" value="1"/>
</dbReference>
<dbReference type="STRING" id="123899.SAMEA3906487_01772"/>
<dbReference type="KEGG" id="btrm:SAMEA390648701772"/>
<protein>
    <submittedName>
        <fullName evidence="2">Lipoprotein</fullName>
    </submittedName>
</protein>
<name>A0A157QMA4_9BORD</name>
<dbReference type="eggNOG" id="COG3187">
    <property type="taxonomic scope" value="Bacteria"/>
</dbReference>
<dbReference type="PANTHER" id="PTHR35535">
    <property type="entry name" value="HEAT SHOCK PROTEIN HSLJ"/>
    <property type="match status" value="1"/>
</dbReference>
<dbReference type="Proteomes" id="UP000076825">
    <property type="component" value="Chromosome 1"/>
</dbReference>
<evidence type="ECO:0000313" key="3">
    <source>
        <dbReference type="Proteomes" id="UP000076825"/>
    </source>
</evidence>
<reference evidence="2 3" key="1">
    <citation type="submission" date="2016-04" db="EMBL/GenBank/DDBJ databases">
        <authorList>
            <consortium name="Pathogen Informatics"/>
        </authorList>
    </citation>
    <scope>NUCLEOTIDE SEQUENCE [LARGE SCALE GENOMIC DNA]</scope>
    <source>
        <strain evidence="2 3">H044680328</strain>
    </source>
</reference>
<feature type="domain" description="DUF306" evidence="1">
    <location>
        <begin position="45"/>
        <end position="163"/>
    </location>
</feature>
<keyword evidence="2" id="KW-0449">Lipoprotein</keyword>
<evidence type="ECO:0000259" key="1">
    <source>
        <dbReference type="Pfam" id="PF03724"/>
    </source>
</evidence>
<organism evidence="2 3">
    <name type="scientific">Bordetella trematum</name>
    <dbReference type="NCBI Taxonomy" id="123899"/>
    <lineage>
        <taxon>Bacteria</taxon>
        <taxon>Pseudomonadati</taxon>
        <taxon>Pseudomonadota</taxon>
        <taxon>Betaproteobacteria</taxon>
        <taxon>Burkholderiales</taxon>
        <taxon>Alcaligenaceae</taxon>
        <taxon>Bordetella</taxon>
    </lineage>
</organism>
<dbReference type="PANTHER" id="PTHR35535:SF2">
    <property type="entry name" value="DUF306 DOMAIN-CONTAINING PROTEIN"/>
    <property type="match status" value="1"/>
</dbReference>
<dbReference type="EMBL" id="LT546645">
    <property type="protein sequence ID" value="SAI69394.1"/>
    <property type="molecule type" value="Genomic_DNA"/>
</dbReference>
<dbReference type="PATRIC" id="fig|123899.6.peg.1760"/>
<dbReference type="GeneID" id="56590945"/>
<sequence length="180" mass="19234">MPFISPVRAAAGLMLALAVAGCATHEGQARAQGEAARNVTTSADSLAQTHWELTRWTDPQGQLRDIPHGDNGEPISLIFLAEGRAHTVAGFAGCNRYTSAYVLEKGMLKIAPPATTRMACPAPQRAALERDYLQALTDVQAFSIDASGAPRHLVFTLKSGAVLDFTRRQDPPTPGMAQPR</sequence>